<dbReference type="InterPro" id="IPR006059">
    <property type="entry name" value="SBP"/>
</dbReference>
<feature type="chain" id="PRO_5030753293" evidence="1">
    <location>
        <begin position="29"/>
        <end position="503"/>
    </location>
</feature>
<proteinExistence type="predicted"/>
<comment type="caution">
    <text evidence="2">The sequence shown here is derived from an EMBL/GenBank/DDBJ whole genome shotgun (WGS) entry which is preliminary data.</text>
</comment>
<sequence length="503" mass="56298">MKKRVYGSIARKTVFMGISMTLMGSMLAACSSGSDTSAEKRVLRIGFTYSNADNEQYLRQQYTDSFELLHPELEIEVVGAINYDDMRYQDYTQEGYQQNQPDPYEKLKEMLNGSNPVDVVVLDGGTSYLKRLVQDNMLKQLDPVIQENEFDIEDYVPSVIEGIKDAGDGSIYALTPTFNSSALYYNKKMFADAGIEVPTDNMTWDDVITLAKRIAKGNGQERTFGLQMSRWGGDAFNDMQQYYLPALQLKMFDDNAEKMTVEGPGWEKVFTTMASLYKDKIVPSQQDIYPENGGGVVNGKAVFNPFQGDLFLSNRVAMTLAGYDYVMELSRAKDQSAKNPQITAVDWGVVTMPQHAENPGIGSAITLTAPMAINAKAANPEDAWTFIEFNNSKEWAKLKSRSTYELIARKSMLKPREGQDYNIESFYTLKPVPPSTLDMDKLNREKPGIWEVQSFGQQAMMDVVQGKKTAADALKEWQTKGDATLKKLKENPTGGVTGDVYAQ</sequence>
<dbReference type="SUPFAM" id="SSF53850">
    <property type="entry name" value="Periplasmic binding protein-like II"/>
    <property type="match status" value="1"/>
</dbReference>
<dbReference type="EMBL" id="JACHXK010000002">
    <property type="protein sequence ID" value="MBB3109092.1"/>
    <property type="molecule type" value="Genomic_DNA"/>
</dbReference>
<keyword evidence="2" id="KW-0762">Sugar transport</keyword>
<keyword evidence="3" id="KW-1185">Reference proteome</keyword>
<dbReference type="PANTHER" id="PTHR43649">
    <property type="entry name" value="ARABINOSE-BINDING PROTEIN-RELATED"/>
    <property type="match status" value="1"/>
</dbReference>
<dbReference type="AlphaFoldDB" id="A0A7W5FLK4"/>
<evidence type="ECO:0000313" key="3">
    <source>
        <dbReference type="Proteomes" id="UP000570361"/>
    </source>
</evidence>
<organism evidence="2 3">
    <name type="scientific">Paenibacillus phyllosphaerae</name>
    <dbReference type="NCBI Taxonomy" id="274593"/>
    <lineage>
        <taxon>Bacteria</taxon>
        <taxon>Bacillati</taxon>
        <taxon>Bacillota</taxon>
        <taxon>Bacilli</taxon>
        <taxon>Bacillales</taxon>
        <taxon>Paenibacillaceae</taxon>
        <taxon>Paenibacillus</taxon>
    </lineage>
</organism>
<dbReference type="RefSeq" id="WP_183597852.1">
    <property type="nucleotide sequence ID" value="NZ_JACHXK010000002.1"/>
</dbReference>
<dbReference type="Pfam" id="PF01547">
    <property type="entry name" value="SBP_bac_1"/>
    <property type="match status" value="1"/>
</dbReference>
<dbReference type="PROSITE" id="PS51257">
    <property type="entry name" value="PROKAR_LIPOPROTEIN"/>
    <property type="match status" value="1"/>
</dbReference>
<gene>
    <name evidence="2" type="ORF">FHS18_001144</name>
</gene>
<name>A0A7W5FLK4_9BACL</name>
<keyword evidence="1" id="KW-0732">Signal</keyword>
<dbReference type="Gene3D" id="3.40.190.10">
    <property type="entry name" value="Periplasmic binding protein-like II"/>
    <property type="match status" value="1"/>
</dbReference>
<evidence type="ECO:0000313" key="2">
    <source>
        <dbReference type="EMBL" id="MBB3109092.1"/>
    </source>
</evidence>
<accession>A0A7W5FLK4</accession>
<dbReference type="InterPro" id="IPR050490">
    <property type="entry name" value="Bact_solute-bd_prot1"/>
</dbReference>
<protein>
    <submittedName>
        <fullName evidence="2">Multiple sugar transport system substrate-binding protein</fullName>
    </submittedName>
</protein>
<feature type="signal peptide" evidence="1">
    <location>
        <begin position="1"/>
        <end position="28"/>
    </location>
</feature>
<dbReference type="PANTHER" id="PTHR43649:SF12">
    <property type="entry name" value="DIACETYLCHITOBIOSE BINDING PROTEIN DASA"/>
    <property type="match status" value="1"/>
</dbReference>
<evidence type="ECO:0000256" key="1">
    <source>
        <dbReference type="SAM" id="SignalP"/>
    </source>
</evidence>
<keyword evidence="2" id="KW-0813">Transport</keyword>
<reference evidence="2 3" key="1">
    <citation type="submission" date="2020-08" db="EMBL/GenBank/DDBJ databases">
        <title>Genomic Encyclopedia of Type Strains, Phase III (KMG-III): the genomes of soil and plant-associated and newly described type strains.</title>
        <authorList>
            <person name="Whitman W."/>
        </authorList>
    </citation>
    <scope>NUCLEOTIDE SEQUENCE [LARGE SCALE GENOMIC DNA]</scope>
    <source>
        <strain evidence="2 3">CECT 5862</strain>
    </source>
</reference>
<dbReference type="Proteomes" id="UP000570361">
    <property type="component" value="Unassembled WGS sequence"/>
</dbReference>